<dbReference type="PIRSF" id="PIRSF002181">
    <property type="entry name" value="Ribosomal_L13"/>
    <property type="match status" value="1"/>
</dbReference>
<comment type="similarity">
    <text evidence="1 6 7">Belongs to the universal ribosomal protein uL13 family.</text>
</comment>
<keyword evidence="10" id="KW-1185">Reference proteome</keyword>
<dbReference type="GO" id="GO:0006412">
    <property type="term" value="P:translation"/>
    <property type="evidence" value="ECO:0007669"/>
    <property type="project" value="UniProtKB-UniRule"/>
</dbReference>
<accession>E1R7Y4</accession>
<reference evidence="9 10" key="1">
    <citation type="journal article" date="2010" name="Stand. Genomic Sci.">
        <title>Complete genome sequence of Spirochaeta smaragdinae type strain (SEBR 4228).</title>
        <authorList>
            <person name="Mavromatis K."/>
            <person name="Yasawong M."/>
            <person name="Chertkov O."/>
            <person name="Lapidus A."/>
            <person name="Lucas S."/>
            <person name="Nolan M."/>
            <person name="Del Rio T.G."/>
            <person name="Tice H."/>
            <person name="Cheng J.F."/>
            <person name="Pitluck S."/>
            <person name="Liolios K."/>
            <person name="Ivanova N."/>
            <person name="Tapia R."/>
            <person name="Han C."/>
            <person name="Bruce D."/>
            <person name="Goodwin L."/>
            <person name="Pati A."/>
            <person name="Chen A."/>
            <person name="Palaniappan K."/>
            <person name="Land M."/>
            <person name="Hauser L."/>
            <person name="Chang Y.J."/>
            <person name="Jeffries C.D."/>
            <person name="Detter J.C."/>
            <person name="Rohde M."/>
            <person name="Brambilla E."/>
            <person name="Spring S."/>
            <person name="Goker M."/>
            <person name="Sikorski J."/>
            <person name="Woyke T."/>
            <person name="Bristow J."/>
            <person name="Eisen J.A."/>
            <person name="Markowitz V."/>
            <person name="Hugenholtz P."/>
            <person name="Klenk H.P."/>
            <person name="Kyrpides N.C."/>
        </authorList>
    </citation>
    <scope>NUCLEOTIDE SEQUENCE [LARGE SCALE GENOMIC DNA]</scope>
    <source>
        <strain evidence="10">DSM 11293 / JCM 15392 / SEBR 4228</strain>
    </source>
</reference>
<dbReference type="InterPro" id="IPR005822">
    <property type="entry name" value="Ribosomal_uL13"/>
</dbReference>
<proteinExistence type="inferred from homology"/>
<dbReference type="InterPro" id="IPR005823">
    <property type="entry name" value="Ribosomal_uL13_bac-type"/>
</dbReference>
<evidence type="ECO:0000256" key="7">
    <source>
        <dbReference type="RuleBase" id="RU003877"/>
    </source>
</evidence>
<dbReference type="InterPro" id="IPR036899">
    <property type="entry name" value="Ribosomal_uL13_sf"/>
</dbReference>
<keyword evidence="3 6" id="KW-0689">Ribosomal protein</keyword>
<dbReference type="KEGG" id="ssm:Spirs_3753"/>
<dbReference type="NCBIfam" id="TIGR01066">
    <property type="entry name" value="rplM_bact"/>
    <property type="match status" value="1"/>
</dbReference>
<dbReference type="HAMAP" id="MF_01366">
    <property type="entry name" value="Ribosomal_uL13"/>
    <property type="match status" value="1"/>
</dbReference>
<keyword evidence="4 6" id="KW-0687">Ribonucleoprotein</keyword>
<dbReference type="PANTHER" id="PTHR11545:SF2">
    <property type="entry name" value="LARGE RIBOSOMAL SUBUNIT PROTEIN UL13M"/>
    <property type="match status" value="1"/>
</dbReference>
<name>E1R7Y4_SEDSS</name>
<evidence type="ECO:0000256" key="8">
    <source>
        <dbReference type="RuleBase" id="RU003878"/>
    </source>
</evidence>
<dbReference type="EMBL" id="CP002116">
    <property type="protein sequence ID" value="ADK82839.1"/>
    <property type="molecule type" value="Genomic_DNA"/>
</dbReference>
<dbReference type="CDD" id="cd00392">
    <property type="entry name" value="Ribosomal_L13"/>
    <property type="match status" value="1"/>
</dbReference>
<dbReference type="InterPro" id="IPR023563">
    <property type="entry name" value="Ribosomal_uL13_CS"/>
</dbReference>
<evidence type="ECO:0000256" key="6">
    <source>
        <dbReference type="HAMAP-Rule" id="MF_01366"/>
    </source>
</evidence>
<dbReference type="eggNOG" id="COG0102">
    <property type="taxonomic scope" value="Bacteria"/>
</dbReference>
<gene>
    <name evidence="6 8" type="primary">rplM</name>
    <name evidence="9" type="ordered locus">Spirs_3753</name>
</gene>
<dbReference type="HOGENOM" id="CLU_082184_2_2_12"/>
<dbReference type="RefSeq" id="WP_013256298.1">
    <property type="nucleotide sequence ID" value="NC_014364.1"/>
</dbReference>
<protein>
    <recommendedName>
        <fullName evidence="5 6">Large ribosomal subunit protein uL13</fullName>
    </recommendedName>
</protein>
<dbReference type="SUPFAM" id="SSF52161">
    <property type="entry name" value="Ribosomal protein L13"/>
    <property type="match status" value="1"/>
</dbReference>
<sequence length="142" mass="16176">MKTIMKKSGDQETKWYVVDAEGKRLGRVAEKVARVLRGKNKPEFLYHQDTGDYVIILNAAKADLSGNKRNAKFYYRHSGYPGGLTMESYDKMVQRKPTFPMEHAIKGMLPKGPLGRELFRHVKVYAGADHPHTAQKPETLEI</sequence>
<evidence type="ECO:0000256" key="1">
    <source>
        <dbReference type="ARBA" id="ARBA00006227"/>
    </source>
</evidence>
<evidence type="ECO:0000256" key="5">
    <source>
        <dbReference type="ARBA" id="ARBA00035201"/>
    </source>
</evidence>
<dbReference type="FunFam" id="3.90.1180.10:FF:000001">
    <property type="entry name" value="50S ribosomal protein L13"/>
    <property type="match status" value="1"/>
</dbReference>
<dbReference type="Proteomes" id="UP000002318">
    <property type="component" value="Chromosome"/>
</dbReference>
<dbReference type="Gene3D" id="3.90.1180.10">
    <property type="entry name" value="Ribosomal protein L13"/>
    <property type="match status" value="1"/>
</dbReference>
<evidence type="ECO:0000313" key="9">
    <source>
        <dbReference type="EMBL" id="ADK82839.1"/>
    </source>
</evidence>
<dbReference type="GO" id="GO:0022625">
    <property type="term" value="C:cytosolic large ribosomal subunit"/>
    <property type="evidence" value="ECO:0007669"/>
    <property type="project" value="TreeGrafter"/>
</dbReference>
<dbReference type="GO" id="GO:0017148">
    <property type="term" value="P:negative regulation of translation"/>
    <property type="evidence" value="ECO:0007669"/>
    <property type="project" value="TreeGrafter"/>
</dbReference>
<dbReference type="PANTHER" id="PTHR11545">
    <property type="entry name" value="RIBOSOMAL PROTEIN L13"/>
    <property type="match status" value="1"/>
</dbReference>
<dbReference type="AlphaFoldDB" id="E1R7Y4"/>
<dbReference type="PROSITE" id="PS00783">
    <property type="entry name" value="RIBOSOMAL_L13"/>
    <property type="match status" value="1"/>
</dbReference>
<dbReference type="OrthoDB" id="9801330at2"/>
<organism evidence="9 10">
    <name type="scientific">Sediminispirochaeta smaragdinae (strain DSM 11293 / JCM 15392 / SEBR 4228)</name>
    <name type="common">Spirochaeta smaragdinae</name>
    <dbReference type="NCBI Taxonomy" id="573413"/>
    <lineage>
        <taxon>Bacteria</taxon>
        <taxon>Pseudomonadati</taxon>
        <taxon>Spirochaetota</taxon>
        <taxon>Spirochaetia</taxon>
        <taxon>Spirochaetales</taxon>
        <taxon>Spirochaetaceae</taxon>
        <taxon>Sediminispirochaeta</taxon>
    </lineage>
</organism>
<dbReference type="STRING" id="573413.Spirs_3753"/>
<evidence type="ECO:0000313" key="10">
    <source>
        <dbReference type="Proteomes" id="UP000002318"/>
    </source>
</evidence>
<dbReference type="GO" id="GO:0003735">
    <property type="term" value="F:structural constituent of ribosome"/>
    <property type="evidence" value="ECO:0007669"/>
    <property type="project" value="InterPro"/>
</dbReference>
<dbReference type="GO" id="GO:0003729">
    <property type="term" value="F:mRNA binding"/>
    <property type="evidence" value="ECO:0007669"/>
    <property type="project" value="UniProtKB-ARBA"/>
</dbReference>
<dbReference type="Pfam" id="PF00572">
    <property type="entry name" value="Ribosomal_L13"/>
    <property type="match status" value="1"/>
</dbReference>
<evidence type="ECO:0000256" key="4">
    <source>
        <dbReference type="ARBA" id="ARBA00023274"/>
    </source>
</evidence>
<comment type="subunit">
    <text evidence="2 6">Part of the 50S ribosomal subunit.</text>
</comment>
<comment type="function">
    <text evidence="6 8">This protein is one of the early assembly proteins of the 50S ribosomal subunit, although it is not seen to bind rRNA by itself. It is important during the early stages of 50S assembly.</text>
</comment>
<evidence type="ECO:0000256" key="2">
    <source>
        <dbReference type="ARBA" id="ARBA00011838"/>
    </source>
</evidence>
<evidence type="ECO:0000256" key="3">
    <source>
        <dbReference type="ARBA" id="ARBA00022980"/>
    </source>
</evidence>